<keyword evidence="5" id="KW-0611">Plant defense</keyword>
<dbReference type="Proteomes" id="UP000012960">
    <property type="component" value="Unplaced"/>
</dbReference>
<keyword evidence="8" id="KW-1185">Reference proteome</keyword>
<reference evidence="7" key="1">
    <citation type="submission" date="2021-05" db="UniProtKB">
        <authorList>
            <consortium name="EnsemblPlants"/>
        </authorList>
    </citation>
    <scope>IDENTIFICATION</scope>
    <source>
        <strain evidence="7">subsp. malaccensis</strain>
    </source>
</reference>
<dbReference type="Pfam" id="PF18052">
    <property type="entry name" value="Rx_N"/>
    <property type="match status" value="1"/>
</dbReference>
<dbReference type="GO" id="GO:0006952">
    <property type="term" value="P:defense response"/>
    <property type="evidence" value="ECO:0007669"/>
    <property type="project" value="UniProtKB-KW"/>
</dbReference>
<comment type="similarity">
    <text evidence="1">Belongs to the disease resistance NB-LRR family.</text>
</comment>
<dbReference type="InterPro" id="IPR041118">
    <property type="entry name" value="Rx_N"/>
</dbReference>
<dbReference type="EnsemblPlants" id="Ma10_t08210.1">
    <property type="protein sequence ID" value="Ma10_p08210.1"/>
    <property type="gene ID" value="Ma10_g08210"/>
</dbReference>
<sequence length="149" mass="16810">MAMVLDSFVSRYIEQVTGFVEGEICKVLGVKKEIKTLQEKLEMIKCYLESAERKSSGDPGIEAWVRKLKDIMYDADDIIDLCMMDGGKLLEAGGSASASGEMKPKQNLLRKTAEQKWNPNLPHSLLKIGLRRCIEIYPEISNGMVRREI</sequence>
<keyword evidence="4" id="KW-0547">Nucleotide-binding</keyword>
<accession>A0A804KTY1</accession>
<keyword evidence="2" id="KW-0433">Leucine-rich repeat</keyword>
<dbReference type="AlphaFoldDB" id="A0A804KTY1"/>
<evidence type="ECO:0000313" key="7">
    <source>
        <dbReference type="EnsemblPlants" id="Ma10_p08210.1"/>
    </source>
</evidence>
<dbReference type="OMA" id="RRCIEIY"/>
<proteinExistence type="inferred from homology"/>
<evidence type="ECO:0000259" key="6">
    <source>
        <dbReference type="Pfam" id="PF18052"/>
    </source>
</evidence>
<feature type="domain" description="Disease resistance N-terminal" evidence="6">
    <location>
        <begin position="8"/>
        <end position="88"/>
    </location>
</feature>
<dbReference type="InterPro" id="IPR038005">
    <property type="entry name" value="RX-like_CC"/>
</dbReference>
<evidence type="ECO:0000256" key="5">
    <source>
        <dbReference type="ARBA" id="ARBA00022821"/>
    </source>
</evidence>
<evidence type="ECO:0000256" key="4">
    <source>
        <dbReference type="ARBA" id="ARBA00022741"/>
    </source>
</evidence>
<keyword evidence="3" id="KW-0677">Repeat</keyword>
<dbReference type="CDD" id="cd14798">
    <property type="entry name" value="RX-CC_like"/>
    <property type="match status" value="1"/>
</dbReference>
<dbReference type="InParanoid" id="A0A804KTY1"/>
<organism evidence="7 8">
    <name type="scientific">Musa acuminata subsp. malaccensis</name>
    <name type="common">Wild banana</name>
    <name type="synonym">Musa malaccensis</name>
    <dbReference type="NCBI Taxonomy" id="214687"/>
    <lineage>
        <taxon>Eukaryota</taxon>
        <taxon>Viridiplantae</taxon>
        <taxon>Streptophyta</taxon>
        <taxon>Embryophyta</taxon>
        <taxon>Tracheophyta</taxon>
        <taxon>Spermatophyta</taxon>
        <taxon>Magnoliopsida</taxon>
        <taxon>Liliopsida</taxon>
        <taxon>Zingiberales</taxon>
        <taxon>Musaceae</taxon>
        <taxon>Musa</taxon>
    </lineage>
</organism>
<protein>
    <recommendedName>
        <fullName evidence="6">Disease resistance N-terminal domain-containing protein</fullName>
    </recommendedName>
</protein>
<evidence type="ECO:0000256" key="1">
    <source>
        <dbReference type="ARBA" id="ARBA00008894"/>
    </source>
</evidence>
<dbReference type="GO" id="GO:0000166">
    <property type="term" value="F:nucleotide binding"/>
    <property type="evidence" value="ECO:0007669"/>
    <property type="project" value="UniProtKB-KW"/>
</dbReference>
<name>A0A804KTY1_MUSAM</name>
<evidence type="ECO:0000256" key="2">
    <source>
        <dbReference type="ARBA" id="ARBA00022614"/>
    </source>
</evidence>
<evidence type="ECO:0000313" key="8">
    <source>
        <dbReference type="Proteomes" id="UP000012960"/>
    </source>
</evidence>
<dbReference type="Gene3D" id="1.20.5.4130">
    <property type="match status" value="1"/>
</dbReference>
<evidence type="ECO:0000256" key="3">
    <source>
        <dbReference type="ARBA" id="ARBA00022737"/>
    </source>
</evidence>
<dbReference type="Gramene" id="Ma10_t08210.1">
    <property type="protein sequence ID" value="Ma10_p08210.1"/>
    <property type="gene ID" value="Ma10_g08210"/>
</dbReference>